<protein>
    <recommendedName>
        <fullName evidence="8">Ion-translocating oxidoreductase complex subunit C</fullName>
        <ecNumber evidence="8">7.-.-.-</ecNumber>
    </recommendedName>
    <alternativeName>
        <fullName evidence="8">Rnf electron transport complex subunit C</fullName>
    </alternativeName>
</protein>
<dbReference type="SUPFAM" id="SSF142019">
    <property type="entry name" value="Nqo1 FMN-binding domain-like"/>
    <property type="match status" value="1"/>
</dbReference>
<comment type="caution">
    <text evidence="10">The sequence shown here is derived from an EMBL/GenBank/DDBJ whole genome shotgun (WGS) entry which is preliminary data.</text>
</comment>
<dbReference type="InterPro" id="IPR022026">
    <property type="entry name" value="DUF5981"/>
</dbReference>
<dbReference type="NCBIfam" id="TIGR01945">
    <property type="entry name" value="rnfC"/>
    <property type="match status" value="1"/>
</dbReference>
<evidence type="ECO:0000256" key="2">
    <source>
        <dbReference type="ARBA" id="ARBA00022485"/>
    </source>
</evidence>
<dbReference type="Pfam" id="PF13375">
    <property type="entry name" value="RnfC_N"/>
    <property type="match status" value="1"/>
</dbReference>
<dbReference type="Pfam" id="PF12225">
    <property type="entry name" value="DUF5981"/>
    <property type="match status" value="1"/>
</dbReference>
<dbReference type="GO" id="GO:0009055">
    <property type="term" value="F:electron transfer activity"/>
    <property type="evidence" value="ECO:0007669"/>
    <property type="project" value="InterPro"/>
</dbReference>
<dbReference type="PANTHER" id="PTHR43034">
    <property type="entry name" value="ION-TRANSLOCATING OXIDOREDUCTASE COMPLEX SUBUNIT C"/>
    <property type="match status" value="1"/>
</dbReference>
<dbReference type="EC" id="7.-.-.-" evidence="8"/>
<dbReference type="EMBL" id="QMPZ01000204">
    <property type="protein sequence ID" value="RLE07014.1"/>
    <property type="molecule type" value="Genomic_DNA"/>
</dbReference>
<evidence type="ECO:0000256" key="7">
    <source>
        <dbReference type="ARBA" id="ARBA00023014"/>
    </source>
</evidence>
<dbReference type="GO" id="GO:0046872">
    <property type="term" value="F:metal ion binding"/>
    <property type="evidence" value="ECO:0007669"/>
    <property type="project" value="UniProtKB-KW"/>
</dbReference>
<dbReference type="InterPro" id="IPR026902">
    <property type="entry name" value="RnfC_N"/>
</dbReference>
<dbReference type="InterPro" id="IPR011538">
    <property type="entry name" value="Nuo51_FMN-bd"/>
</dbReference>
<dbReference type="HAMAP" id="MF_00461">
    <property type="entry name" value="RsxC_RnfC"/>
    <property type="match status" value="1"/>
</dbReference>
<organism evidence="10 11">
    <name type="scientific">Aerophobetes bacterium</name>
    <dbReference type="NCBI Taxonomy" id="2030807"/>
    <lineage>
        <taxon>Bacteria</taxon>
        <taxon>Candidatus Aerophobota</taxon>
    </lineage>
</organism>
<accession>A0A497E390</accession>
<feature type="domain" description="4Fe-4S ferredoxin-type" evidence="9">
    <location>
        <begin position="632"/>
        <end position="663"/>
    </location>
</feature>
<dbReference type="Gene3D" id="3.40.50.11540">
    <property type="entry name" value="NADH-ubiquinone oxidoreductase 51kDa subunit"/>
    <property type="match status" value="1"/>
</dbReference>
<feature type="domain" description="4Fe-4S ferredoxin-type" evidence="9">
    <location>
        <begin position="592"/>
        <end position="622"/>
    </location>
</feature>
<feature type="binding site" evidence="8">
    <location>
        <position position="612"/>
    </location>
    <ligand>
        <name>[4Fe-4S] cluster</name>
        <dbReference type="ChEBI" id="CHEBI:49883"/>
        <label>2</label>
    </ligand>
</feature>
<gene>
    <name evidence="8" type="primary">rnfC</name>
    <name evidence="10" type="ORF">DRJ00_08835</name>
</gene>
<evidence type="ECO:0000256" key="6">
    <source>
        <dbReference type="ARBA" id="ARBA00023004"/>
    </source>
</evidence>
<dbReference type="InterPro" id="IPR037225">
    <property type="entry name" value="Nuo51_FMN-bd_sf"/>
</dbReference>
<dbReference type="PANTHER" id="PTHR43034:SF2">
    <property type="entry name" value="ION-TRANSLOCATING OXIDOREDUCTASE COMPLEX SUBUNIT C"/>
    <property type="match status" value="1"/>
</dbReference>
<keyword evidence="8" id="KW-1278">Translocase</keyword>
<evidence type="ECO:0000313" key="10">
    <source>
        <dbReference type="EMBL" id="RLE07014.1"/>
    </source>
</evidence>
<dbReference type="PROSITE" id="PS51379">
    <property type="entry name" value="4FE4S_FER_2"/>
    <property type="match status" value="2"/>
</dbReference>
<dbReference type="GO" id="GO:0005886">
    <property type="term" value="C:plasma membrane"/>
    <property type="evidence" value="ECO:0007669"/>
    <property type="project" value="UniProtKB-SubCell"/>
</dbReference>
<keyword evidence="5 8" id="KW-0249">Electron transport</keyword>
<feature type="binding site" evidence="8">
    <location>
        <position position="644"/>
    </location>
    <ligand>
        <name>[4Fe-4S] cluster</name>
        <dbReference type="ChEBI" id="CHEBI:49883"/>
        <label>2</label>
    </ligand>
</feature>
<comment type="similarity">
    <text evidence="8">Belongs to the 4Fe4S bacterial-type ferredoxin family. RnfC subfamily.</text>
</comment>
<dbReference type="InterPro" id="IPR017900">
    <property type="entry name" value="4Fe4S_Fe_S_CS"/>
</dbReference>
<dbReference type="AlphaFoldDB" id="A0A497E390"/>
<keyword evidence="8" id="KW-0472">Membrane</keyword>
<keyword evidence="2 8" id="KW-0004">4Fe-4S</keyword>
<dbReference type="Pfam" id="PF10531">
    <property type="entry name" value="SLBB"/>
    <property type="match status" value="1"/>
</dbReference>
<keyword evidence="4 8" id="KW-0677">Repeat</keyword>
<dbReference type="Gene3D" id="3.30.70.20">
    <property type="match status" value="1"/>
</dbReference>
<feature type="binding site" evidence="8">
    <location>
        <position position="605"/>
    </location>
    <ligand>
        <name>[4Fe-4S] cluster</name>
        <dbReference type="ChEBI" id="CHEBI:49883"/>
        <label>1</label>
    </ligand>
</feature>
<sequence>MVQTSLVDYTKFRLKSKEEIKEIFAEVNRIFILFCRKCYKKFEEENEEEYDKLLEILGEESRKIVGHRGIDFLCNNFLSKKKILSLDLSNSDSVGVISCGIGVQFVAQLLEERPVFSLADSIPQSGNSTSEVGYHGISLEKERCAGCGQCYLNLTGGICPVIDCAKGLLNGPCGGAKNGKCEVNPDVDCAWEKIYERLKKQKRNLTLESIQIRDYAKPSLKLKADLSVQNQTSRSEGFYGGLHPLEKKEKTSSKEIKSLPEPKVAVIFLSQHTGQRAKPMVKRGDRVKVGQKIAEAVGLISSPIHSSISGKVISIEERIHPVSQKREPAIIIENDGEGKLEPSIQPCRNFEALSKESLLKIIKEKGIVGLGGAMFPTHVKLKSPKRIDTLLINGCECEPYLSGDNRIMIEHPKEIFVGIRIVQRILEVDKVFIGIEDNKPEAIKILSSFADRSSDVEVVSLKTKYPQGAEKTLIKRILGREVPEKGLPLDVGVVVLNVGTVFAIYQAVVEGLPLIQRVVTVSGEGLNRPGNYLVKIGTPFRDIIRYSFDEVEEDFFKEYELRMGGPMMGISQRSLDSSVIKGTTGLIILRRYPVKLSEERDCIRCGRCVEVCPMELYPLYYAFYGKRGKWEKAAEYKVENCIECGCCEYICSSKISLLNFIKKEKEYARSSIKA</sequence>
<dbReference type="InterPro" id="IPR019554">
    <property type="entry name" value="Soluble_ligand-bd"/>
</dbReference>
<evidence type="ECO:0000256" key="3">
    <source>
        <dbReference type="ARBA" id="ARBA00022723"/>
    </source>
</evidence>
<comment type="function">
    <text evidence="8">Part of a membrane-bound complex that couples electron transfer with translocation of ions across the membrane.</text>
</comment>
<keyword evidence="3 8" id="KW-0479">Metal-binding</keyword>
<keyword evidence="6 8" id="KW-0408">Iron</keyword>
<name>A0A497E390_UNCAE</name>
<dbReference type="Proteomes" id="UP000279422">
    <property type="component" value="Unassembled WGS sequence"/>
</dbReference>
<comment type="subunit">
    <text evidence="8">The complex is composed of six subunits: RnfA, RnfB, RnfC, RnfD, RnfE and RnfG.</text>
</comment>
<dbReference type="SUPFAM" id="SSF46548">
    <property type="entry name" value="alpha-helical ferredoxin"/>
    <property type="match status" value="1"/>
</dbReference>
<evidence type="ECO:0000256" key="5">
    <source>
        <dbReference type="ARBA" id="ARBA00022982"/>
    </source>
</evidence>
<dbReference type="InterPro" id="IPR010208">
    <property type="entry name" value="Ion_transpt_RnfC/RsxC"/>
</dbReference>
<evidence type="ECO:0000313" key="11">
    <source>
        <dbReference type="Proteomes" id="UP000279422"/>
    </source>
</evidence>
<feature type="binding site" evidence="8">
    <location>
        <position position="608"/>
    </location>
    <ligand>
        <name>[4Fe-4S] cluster</name>
        <dbReference type="ChEBI" id="CHEBI:49883"/>
        <label>1</label>
    </ligand>
</feature>
<feature type="binding site" evidence="8">
    <location>
        <position position="651"/>
    </location>
    <ligand>
        <name>[4Fe-4S] cluster</name>
        <dbReference type="ChEBI" id="CHEBI:49883"/>
        <label>1</label>
    </ligand>
</feature>
<comment type="subcellular location">
    <subcellularLocation>
        <location evidence="8">Cell membrane</location>
        <topology evidence="8">Peripheral membrane protein</topology>
    </subcellularLocation>
</comment>
<keyword evidence="8" id="KW-1003">Cell membrane</keyword>
<dbReference type="InterPro" id="IPR017896">
    <property type="entry name" value="4Fe4S_Fe-S-bd"/>
</dbReference>
<evidence type="ECO:0000256" key="4">
    <source>
        <dbReference type="ARBA" id="ARBA00022737"/>
    </source>
</evidence>
<feature type="binding site" evidence="8">
    <location>
        <position position="647"/>
    </location>
    <ligand>
        <name>[4Fe-4S] cluster</name>
        <dbReference type="ChEBI" id="CHEBI:49883"/>
        <label>2</label>
    </ligand>
</feature>
<keyword evidence="1 8" id="KW-0813">Transport</keyword>
<dbReference type="Pfam" id="PF12838">
    <property type="entry name" value="Fer4_7"/>
    <property type="match status" value="1"/>
</dbReference>
<evidence type="ECO:0000256" key="1">
    <source>
        <dbReference type="ARBA" id="ARBA00022448"/>
    </source>
</evidence>
<dbReference type="Pfam" id="PF01512">
    <property type="entry name" value="Complex1_51K"/>
    <property type="match status" value="1"/>
</dbReference>
<proteinExistence type="inferred from homology"/>
<feature type="binding site" evidence="8">
    <location>
        <position position="602"/>
    </location>
    <ligand>
        <name>[4Fe-4S] cluster</name>
        <dbReference type="ChEBI" id="CHEBI:49883"/>
        <label>1</label>
    </ligand>
</feature>
<keyword evidence="7 8" id="KW-0411">Iron-sulfur</keyword>
<comment type="cofactor">
    <cofactor evidence="8">
        <name>[4Fe-4S] cluster</name>
        <dbReference type="ChEBI" id="CHEBI:49883"/>
    </cofactor>
    <text evidence="8">Binds 2 [4Fe-4S] clusters per subunit.</text>
</comment>
<evidence type="ECO:0000259" key="9">
    <source>
        <dbReference type="PROSITE" id="PS51379"/>
    </source>
</evidence>
<evidence type="ECO:0000256" key="8">
    <source>
        <dbReference type="HAMAP-Rule" id="MF_00461"/>
    </source>
</evidence>
<reference evidence="10 11" key="1">
    <citation type="submission" date="2018-06" db="EMBL/GenBank/DDBJ databases">
        <title>Extensive metabolic versatility and redundancy in microbially diverse, dynamic hydrothermal sediments.</title>
        <authorList>
            <person name="Dombrowski N."/>
            <person name="Teske A."/>
            <person name="Baker B.J."/>
        </authorList>
    </citation>
    <scope>NUCLEOTIDE SEQUENCE [LARGE SCALE GENOMIC DNA]</scope>
    <source>
        <strain evidence="10">B47_G16</strain>
    </source>
</reference>
<dbReference type="GO" id="GO:0022900">
    <property type="term" value="P:electron transport chain"/>
    <property type="evidence" value="ECO:0007669"/>
    <property type="project" value="UniProtKB-UniRule"/>
</dbReference>
<dbReference type="NCBIfam" id="NF003454">
    <property type="entry name" value="PRK05035.1"/>
    <property type="match status" value="1"/>
</dbReference>
<dbReference type="GO" id="GO:0051539">
    <property type="term" value="F:4 iron, 4 sulfur cluster binding"/>
    <property type="evidence" value="ECO:0007669"/>
    <property type="project" value="UniProtKB-KW"/>
</dbReference>
<dbReference type="PROSITE" id="PS00198">
    <property type="entry name" value="4FE4S_FER_1"/>
    <property type="match status" value="1"/>
</dbReference>
<feature type="binding site" evidence="8">
    <location>
        <position position="641"/>
    </location>
    <ligand>
        <name>[4Fe-4S] cluster</name>
        <dbReference type="ChEBI" id="CHEBI:49883"/>
        <label>2</label>
    </ligand>
</feature>